<accession>A0A4R2GNB2</accession>
<evidence type="ECO:0000256" key="1">
    <source>
        <dbReference type="SAM" id="Phobius"/>
    </source>
</evidence>
<dbReference type="Proteomes" id="UP000295221">
    <property type="component" value="Unassembled WGS sequence"/>
</dbReference>
<dbReference type="EMBL" id="SLWK01000001">
    <property type="protein sequence ID" value="TCO10560.1"/>
    <property type="molecule type" value="Genomic_DNA"/>
</dbReference>
<organism evidence="2 3">
    <name type="scientific">Natronoflexus pectinivorans</name>
    <dbReference type="NCBI Taxonomy" id="682526"/>
    <lineage>
        <taxon>Bacteria</taxon>
        <taxon>Pseudomonadati</taxon>
        <taxon>Bacteroidota</taxon>
        <taxon>Bacteroidia</taxon>
        <taxon>Marinilabiliales</taxon>
        <taxon>Marinilabiliaceae</taxon>
        <taxon>Natronoflexus</taxon>
    </lineage>
</organism>
<keyword evidence="3" id="KW-1185">Reference proteome</keyword>
<name>A0A4R2GNB2_9BACT</name>
<gene>
    <name evidence="2" type="ORF">EV194_101190</name>
</gene>
<protein>
    <submittedName>
        <fullName evidence="2">Uncharacterized protein</fullName>
    </submittedName>
</protein>
<keyword evidence="1" id="KW-0472">Membrane</keyword>
<feature type="transmembrane region" description="Helical" evidence="1">
    <location>
        <begin position="6"/>
        <end position="28"/>
    </location>
</feature>
<proteinExistence type="predicted"/>
<dbReference type="AlphaFoldDB" id="A0A4R2GNB2"/>
<evidence type="ECO:0000313" key="3">
    <source>
        <dbReference type="Proteomes" id="UP000295221"/>
    </source>
</evidence>
<keyword evidence="1" id="KW-1133">Transmembrane helix</keyword>
<reference evidence="2 3" key="1">
    <citation type="submission" date="2019-03" db="EMBL/GenBank/DDBJ databases">
        <title>Genomic Encyclopedia of Type Strains, Phase IV (KMG-IV): sequencing the most valuable type-strain genomes for metagenomic binning, comparative biology and taxonomic classification.</title>
        <authorList>
            <person name="Goeker M."/>
        </authorList>
    </citation>
    <scope>NUCLEOTIDE SEQUENCE [LARGE SCALE GENOMIC DNA]</scope>
    <source>
        <strain evidence="2 3">DSM 24179</strain>
    </source>
</reference>
<evidence type="ECO:0000313" key="2">
    <source>
        <dbReference type="EMBL" id="TCO10560.1"/>
    </source>
</evidence>
<keyword evidence="1" id="KW-0812">Transmembrane</keyword>
<comment type="caution">
    <text evidence="2">The sequence shown here is derived from an EMBL/GenBank/DDBJ whole genome shotgun (WGS) entry which is preliminary data.</text>
</comment>
<sequence>MEHLTQILWLASFPVLIYVGYKLSLYALKIFHKNYEKDNETE</sequence>